<dbReference type="AlphaFoldDB" id="A0A939K538"/>
<dbReference type="InterPro" id="IPR006260">
    <property type="entry name" value="TonB/TolA_C"/>
</dbReference>
<feature type="domain" description="TonB C-terminal" evidence="11">
    <location>
        <begin position="398"/>
        <end position="488"/>
    </location>
</feature>
<evidence type="ECO:0000256" key="9">
    <source>
        <dbReference type="ARBA" id="ARBA00023136"/>
    </source>
</evidence>
<evidence type="ECO:0000256" key="2">
    <source>
        <dbReference type="ARBA" id="ARBA00006555"/>
    </source>
</evidence>
<dbReference type="GO" id="GO:0031992">
    <property type="term" value="F:energy transducer activity"/>
    <property type="evidence" value="ECO:0007669"/>
    <property type="project" value="TreeGrafter"/>
</dbReference>
<dbReference type="SUPFAM" id="SSF82185">
    <property type="entry name" value="Histone H3 K4-specific methyltransferase SET7/9 N-terminal domain"/>
    <property type="match status" value="1"/>
</dbReference>
<evidence type="ECO:0000256" key="3">
    <source>
        <dbReference type="ARBA" id="ARBA00022448"/>
    </source>
</evidence>
<dbReference type="NCBIfam" id="TIGR01352">
    <property type="entry name" value="tonB_Cterm"/>
    <property type="match status" value="2"/>
</dbReference>
<feature type="chain" id="PRO_5036860242" evidence="10">
    <location>
        <begin position="26"/>
        <end position="488"/>
    </location>
</feature>
<evidence type="ECO:0000256" key="10">
    <source>
        <dbReference type="SAM" id="SignalP"/>
    </source>
</evidence>
<dbReference type="InterPro" id="IPR037682">
    <property type="entry name" value="TonB_C"/>
</dbReference>
<keyword evidence="13" id="KW-1185">Reference proteome</keyword>
<keyword evidence="7" id="KW-0653">Protein transport</keyword>
<name>A0A939K538_9BACT</name>
<evidence type="ECO:0000256" key="7">
    <source>
        <dbReference type="ARBA" id="ARBA00022927"/>
    </source>
</evidence>
<feature type="domain" description="TonB C-terminal" evidence="11">
    <location>
        <begin position="43"/>
        <end position="139"/>
    </location>
</feature>
<evidence type="ECO:0000313" key="13">
    <source>
        <dbReference type="Proteomes" id="UP000664034"/>
    </source>
</evidence>
<dbReference type="InterPro" id="IPR051045">
    <property type="entry name" value="TonB-dependent_transducer"/>
</dbReference>
<dbReference type="PANTHER" id="PTHR33446:SF2">
    <property type="entry name" value="PROTEIN TONB"/>
    <property type="match status" value="1"/>
</dbReference>
<comment type="subcellular location">
    <subcellularLocation>
        <location evidence="1">Cell inner membrane</location>
        <topology evidence="1">Single-pass membrane protein</topology>
        <orientation evidence="1">Periplasmic side</orientation>
    </subcellularLocation>
</comment>
<keyword evidence="3" id="KW-0813">Transport</keyword>
<dbReference type="SUPFAM" id="SSF74653">
    <property type="entry name" value="TolA/TonB C-terminal domain"/>
    <property type="match status" value="2"/>
</dbReference>
<gene>
    <name evidence="12" type="ORF">J2I47_12370</name>
</gene>
<keyword evidence="6" id="KW-0812">Transmembrane</keyword>
<dbReference type="RefSeq" id="WP_207364885.1">
    <property type="nucleotide sequence ID" value="NZ_JAFMYV010000005.1"/>
</dbReference>
<accession>A0A939K538</accession>
<evidence type="ECO:0000313" key="12">
    <source>
        <dbReference type="EMBL" id="MBO0937343.1"/>
    </source>
</evidence>
<dbReference type="Pfam" id="PF03544">
    <property type="entry name" value="TonB_C"/>
    <property type="match status" value="2"/>
</dbReference>
<keyword evidence="5" id="KW-0997">Cell inner membrane</keyword>
<feature type="signal peptide" evidence="10">
    <location>
        <begin position="1"/>
        <end position="25"/>
    </location>
</feature>
<keyword evidence="8" id="KW-1133">Transmembrane helix</keyword>
<dbReference type="Proteomes" id="UP000664034">
    <property type="component" value="Unassembled WGS sequence"/>
</dbReference>
<comment type="caution">
    <text evidence="12">The sequence shown here is derived from an EMBL/GenBank/DDBJ whole genome shotgun (WGS) entry which is preliminary data.</text>
</comment>
<dbReference type="PANTHER" id="PTHR33446">
    <property type="entry name" value="PROTEIN TONB-RELATED"/>
    <property type="match status" value="1"/>
</dbReference>
<proteinExistence type="inferred from homology"/>
<dbReference type="GO" id="GO:0098797">
    <property type="term" value="C:plasma membrane protein complex"/>
    <property type="evidence" value="ECO:0007669"/>
    <property type="project" value="TreeGrafter"/>
</dbReference>
<evidence type="ECO:0000256" key="5">
    <source>
        <dbReference type="ARBA" id="ARBA00022519"/>
    </source>
</evidence>
<evidence type="ECO:0000256" key="8">
    <source>
        <dbReference type="ARBA" id="ARBA00022989"/>
    </source>
</evidence>
<evidence type="ECO:0000256" key="1">
    <source>
        <dbReference type="ARBA" id="ARBA00004383"/>
    </source>
</evidence>
<keyword evidence="10" id="KW-0732">Signal</keyword>
<evidence type="ECO:0000256" key="6">
    <source>
        <dbReference type="ARBA" id="ARBA00022692"/>
    </source>
</evidence>
<sequence>MFSSQRFVGLSSLFLLLVLGQYAHAQAPVYEAVNVDSVAVPRGGYPMLETFLKANVQKPFMAQVANIMGKVYVKAIVEPSGRVSEVQIVRGLRPDCDREALRAMGLFNAWKPAIKGGQPVRQSVTYPVAFRANEPTPFKDGMLMAYYDIKFASVSDPATARYVQLTPIDTLTGMPNGDVIFYEMDRGVKGKEASRFPLVRNEIKPTKSADKPTYQVGHKQPTSDWLGLIYTLDATGKVLSVMPADRQNGREILYASNGMVRRITTFGNNEPIVDWYPDGQLRSIMTQKKDKPADYTSYNLLVSAWDSTGKAEVTRGNGYRLLHYEAASRRDSSHKTTFVEEGAYADGLKQGIWKGRYADGSYSYEEQYEKGGCKGGKALLNGKTLAYDEAMTMPEFAGGVSGLYAFLGRNIRYPADAQRKNVSGKVFLSFTVCTDGSLCDYEILKGVHPSIDEEALRVAKRMPNWKPGVQRGEPVRTRYRLPVSFQLE</sequence>
<evidence type="ECO:0000259" key="11">
    <source>
        <dbReference type="PROSITE" id="PS52015"/>
    </source>
</evidence>
<dbReference type="PROSITE" id="PS52015">
    <property type="entry name" value="TONB_CTD"/>
    <property type="match status" value="2"/>
</dbReference>
<dbReference type="Gene3D" id="3.30.1150.10">
    <property type="match status" value="2"/>
</dbReference>
<protein>
    <submittedName>
        <fullName evidence="12">TonB family protein</fullName>
    </submittedName>
</protein>
<reference evidence="12" key="1">
    <citation type="submission" date="2021-03" db="EMBL/GenBank/DDBJ databases">
        <title>Fibrella sp. HMF5335 genome sequencing and assembly.</title>
        <authorList>
            <person name="Kang H."/>
            <person name="Kim H."/>
            <person name="Bae S."/>
            <person name="Joh K."/>
        </authorList>
    </citation>
    <scope>NUCLEOTIDE SEQUENCE</scope>
    <source>
        <strain evidence="12">HMF5335</strain>
    </source>
</reference>
<dbReference type="GO" id="GO:0055085">
    <property type="term" value="P:transmembrane transport"/>
    <property type="evidence" value="ECO:0007669"/>
    <property type="project" value="InterPro"/>
</dbReference>
<keyword evidence="4" id="KW-1003">Cell membrane</keyword>
<comment type="similarity">
    <text evidence="2">Belongs to the TonB family.</text>
</comment>
<dbReference type="EMBL" id="JAFMYV010000005">
    <property type="protein sequence ID" value="MBO0937343.1"/>
    <property type="molecule type" value="Genomic_DNA"/>
</dbReference>
<organism evidence="12 13">
    <name type="scientific">Fibrella rubiginis</name>
    <dbReference type="NCBI Taxonomy" id="2817060"/>
    <lineage>
        <taxon>Bacteria</taxon>
        <taxon>Pseudomonadati</taxon>
        <taxon>Bacteroidota</taxon>
        <taxon>Cytophagia</taxon>
        <taxon>Cytophagales</taxon>
        <taxon>Spirosomataceae</taxon>
        <taxon>Fibrella</taxon>
    </lineage>
</organism>
<dbReference type="GO" id="GO:0015031">
    <property type="term" value="P:protein transport"/>
    <property type="evidence" value="ECO:0007669"/>
    <property type="project" value="UniProtKB-KW"/>
</dbReference>
<keyword evidence="9" id="KW-0472">Membrane</keyword>
<evidence type="ECO:0000256" key="4">
    <source>
        <dbReference type="ARBA" id="ARBA00022475"/>
    </source>
</evidence>